<feature type="compositionally biased region" description="Polar residues" evidence="1">
    <location>
        <begin position="330"/>
        <end position="339"/>
    </location>
</feature>
<dbReference type="InterPro" id="IPR009675">
    <property type="entry name" value="TPX2_fam"/>
</dbReference>
<feature type="compositionally biased region" description="Basic and acidic residues" evidence="1">
    <location>
        <begin position="249"/>
        <end position="262"/>
    </location>
</feature>
<keyword evidence="4" id="KW-1185">Reference proteome</keyword>
<reference evidence="3 4" key="1">
    <citation type="submission" date="2024-06" db="EMBL/GenBank/DDBJ databases">
        <title>A chromosome level genome sequence of Diviner's sage (Salvia divinorum).</title>
        <authorList>
            <person name="Ford S.A."/>
            <person name="Ro D.-K."/>
            <person name="Ness R.W."/>
            <person name="Phillips M.A."/>
        </authorList>
    </citation>
    <scope>NUCLEOTIDE SEQUENCE [LARGE SCALE GENOMIC DNA]</scope>
    <source>
        <strain evidence="3">SAF-2024a</strain>
        <tissue evidence="3">Leaf</tissue>
    </source>
</reference>
<accession>A0ABD1HQX6</accession>
<dbReference type="EMBL" id="JBEAFC010000004">
    <property type="protein sequence ID" value="KAL1558898.1"/>
    <property type="molecule type" value="Genomic_DNA"/>
</dbReference>
<feature type="compositionally biased region" description="Low complexity" evidence="1">
    <location>
        <begin position="67"/>
        <end position="81"/>
    </location>
</feature>
<evidence type="ECO:0000313" key="3">
    <source>
        <dbReference type="EMBL" id="KAL1558898.1"/>
    </source>
</evidence>
<feature type="domain" description="TPX2 central" evidence="2">
    <location>
        <begin position="187"/>
        <end position="282"/>
    </location>
</feature>
<protein>
    <recommendedName>
        <fullName evidence="2">TPX2 central domain-containing protein</fullName>
    </recommendedName>
</protein>
<organism evidence="3 4">
    <name type="scientific">Salvia divinorum</name>
    <name type="common">Maria pastora</name>
    <name type="synonym">Diviner's sage</name>
    <dbReference type="NCBI Taxonomy" id="28513"/>
    <lineage>
        <taxon>Eukaryota</taxon>
        <taxon>Viridiplantae</taxon>
        <taxon>Streptophyta</taxon>
        <taxon>Embryophyta</taxon>
        <taxon>Tracheophyta</taxon>
        <taxon>Spermatophyta</taxon>
        <taxon>Magnoliopsida</taxon>
        <taxon>eudicotyledons</taxon>
        <taxon>Gunneridae</taxon>
        <taxon>Pentapetalae</taxon>
        <taxon>asterids</taxon>
        <taxon>lamiids</taxon>
        <taxon>Lamiales</taxon>
        <taxon>Lamiaceae</taxon>
        <taxon>Nepetoideae</taxon>
        <taxon>Mentheae</taxon>
        <taxon>Salviinae</taxon>
        <taxon>Salvia</taxon>
        <taxon>Salvia subgen. Calosphace</taxon>
    </lineage>
</organism>
<gene>
    <name evidence="3" type="ORF">AAHA92_09307</name>
</gene>
<sequence>MEDFVDDCHVEIDHEYEFDASQFFDFTRPEVDSEILEVERWFQISGDYPNSPFIVELNIDKILPAPSSGKSSKPKKVCSSSNTDSRHGLPPSKKNAKVKGHLAAEDAARPKPKASCNLSQTRSANFMEPTASHLAKKNALLQDKQQSSPHFTRFWRMRTMQDEKISFIGYQKHATKRQKLETGFLHKVTVQREPELGTLLRSQSQSSASSATESQKSKGPFNAQNHSHRKILQSRSLPPQRKSKTPLTEFHEFNFKTRERANHHSSAKENALSTGEKLQESPLTEEFNKLSLGPKSKRMCQSESPSWASSKTSPTSSSTSRSSRGSIQSELWTCQQRPNQHCGARAMPHQPNITR</sequence>
<feature type="compositionally biased region" description="Low complexity" evidence="1">
    <location>
        <begin position="202"/>
        <end position="218"/>
    </location>
</feature>
<name>A0ABD1HQX6_SALDI</name>
<dbReference type="PANTHER" id="PTHR14326">
    <property type="entry name" value="TARGETING PROTEIN FOR XKLP2"/>
    <property type="match status" value="1"/>
</dbReference>
<proteinExistence type="predicted"/>
<dbReference type="AlphaFoldDB" id="A0ABD1HQX6"/>
<evidence type="ECO:0000256" key="1">
    <source>
        <dbReference type="SAM" id="MobiDB-lite"/>
    </source>
</evidence>
<comment type="caution">
    <text evidence="3">The sequence shown here is derived from an EMBL/GenBank/DDBJ whole genome shotgun (WGS) entry which is preliminary data.</text>
</comment>
<feature type="region of interest" description="Disordered" evidence="1">
    <location>
        <begin position="195"/>
        <end position="355"/>
    </location>
</feature>
<evidence type="ECO:0000259" key="2">
    <source>
        <dbReference type="Pfam" id="PF12214"/>
    </source>
</evidence>
<dbReference type="InterPro" id="IPR027330">
    <property type="entry name" value="TPX2_central_dom"/>
</dbReference>
<dbReference type="Proteomes" id="UP001567538">
    <property type="component" value="Unassembled WGS sequence"/>
</dbReference>
<dbReference type="PANTHER" id="PTHR14326:SF15">
    <property type="entry name" value="OS06G0130200 PROTEIN"/>
    <property type="match status" value="1"/>
</dbReference>
<feature type="region of interest" description="Disordered" evidence="1">
    <location>
        <begin position="64"/>
        <end position="117"/>
    </location>
</feature>
<dbReference type="Pfam" id="PF12214">
    <property type="entry name" value="TPX2_importin"/>
    <property type="match status" value="1"/>
</dbReference>
<evidence type="ECO:0000313" key="4">
    <source>
        <dbReference type="Proteomes" id="UP001567538"/>
    </source>
</evidence>
<feature type="compositionally biased region" description="Low complexity" evidence="1">
    <location>
        <begin position="302"/>
        <end position="329"/>
    </location>
</feature>